<organism evidence="6 7">
    <name type="scientific">Kribbella pratensis</name>
    <dbReference type="NCBI Taxonomy" id="2512112"/>
    <lineage>
        <taxon>Bacteria</taxon>
        <taxon>Bacillati</taxon>
        <taxon>Actinomycetota</taxon>
        <taxon>Actinomycetes</taxon>
        <taxon>Propionibacteriales</taxon>
        <taxon>Kribbellaceae</taxon>
        <taxon>Kribbella</taxon>
    </lineage>
</organism>
<keyword evidence="2 4" id="KW-0238">DNA-binding</keyword>
<comment type="caution">
    <text evidence="6">The sequence shown here is derived from an EMBL/GenBank/DDBJ whole genome shotgun (WGS) entry which is preliminary data.</text>
</comment>
<dbReference type="PROSITE" id="PS01081">
    <property type="entry name" value="HTH_TETR_1"/>
    <property type="match status" value="1"/>
</dbReference>
<dbReference type="SUPFAM" id="SSF48498">
    <property type="entry name" value="Tetracyclin repressor-like, C-terminal domain"/>
    <property type="match status" value="1"/>
</dbReference>
<evidence type="ECO:0000313" key="6">
    <source>
        <dbReference type="EMBL" id="TDW87341.1"/>
    </source>
</evidence>
<feature type="DNA-binding region" description="H-T-H motif" evidence="4">
    <location>
        <begin position="44"/>
        <end position="63"/>
    </location>
</feature>
<dbReference type="SUPFAM" id="SSF46689">
    <property type="entry name" value="Homeodomain-like"/>
    <property type="match status" value="1"/>
</dbReference>
<keyword evidence="3" id="KW-0804">Transcription</keyword>
<evidence type="ECO:0000256" key="1">
    <source>
        <dbReference type="ARBA" id="ARBA00023015"/>
    </source>
</evidence>
<dbReference type="InterPro" id="IPR050109">
    <property type="entry name" value="HTH-type_TetR-like_transc_reg"/>
</dbReference>
<evidence type="ECO:0000259" key="5">
    <source>
        <dbReference type="PROSITE" id="PS50977"/>
    </source>
</evidence>
<feature type="domain" description="HTH tetR-type" evidence="5">
    <location>
        <begin position="21"/>
        <end position="81"/>
    </location>
</feature>
<name>A0ABY2FAP7_9ACTN</name>
<dbReference type="PANTHER" id="PTHR30055:SF234">
    <property type="entry name" value="HTH-TYPE TRANSCRIPTIONAL REGULATOR BETI"/>
    <property type="match status" value="1"/>
</dbReference>
<keyword evidence="1" id="KW-0805">Transcription regulation</keyword>
<gene>
    <name evidence="6" type="ORF">EV137_5414</name>
</gene>
<dbReference type="InterPro" id="IPR001647">
    <property type="entry name" value="HTH_TetR"/>
</dbReference>
<dbReference type="InterPro" id="IPR036271">
    <property type="entry name" value="Tet_transcr_reg_TetR-rel_C_sf"/>
</dbReference>
<keyword evidence="7" id="KW-1185">Reference proteome</keyword>
<accession>A0ABY2FAP7</accession>
<dbReference type="InterPro" id="IPR023772">
    <property type="entry name" value="DNA-bd_HTH_TetR-type_CS"/>
</dbReference>
<protein>
    <submittedName>
        <fullName evidence="6">TetR family transcriptional regulator</fullName>
    </submittedName>
</protein>
<dbReference type="Pfam" id="PF00440">
    <property type="entry name" value="TetR_N"/>
    <property type="match status" value="1"/>
</dbReference>
<evidence type="ECO:0000313" key="7">
    <source>
        <dbReference type="Proteomes" id="UP000295060"/>
    </source>
</evidence>
<dbReference type="InterPro" id="IPR009057">
    <property type="entry name" value="Homeodomain-like_sf"/>
</dbReference>
<dbReference type="PRINTS" id="PR00455">
    <property type="entry name" value="HTHTETR"/>
</dbReference>
<dbReference type="PROSITE" id="PS50977">
    <property type="entry name" value="HTH_TETR_2"/>
    <property type="match status" value="1"/>
</dbReference>
<dbReference type="EMBL" id="SODU01000003">
    <property type="protein sequence ID" value="TDW87341.1"/>
    <property type="molecule type" value="Genomic_DNA"/>
</dbReference>
<reference evidence="6 7" key="1">
    <citation type="submission" date="2019-03" db="EMBL/GenBank/DDBJ databases">
        <title>Genomic Encyclopedia of Type Strains, Phase III (KMG-III): the genomes of soil and plant-associated and newly described type strains.</title>
        <authorList>
            <person name="Whitman W."/>
        </authorList>
    </citation>
    <scope>NUCLEOTIDE SEQUENCE [LARGE SCALE GENOMIC DNA]</scope>
    <source>
        <strain evidence="6 7">VKMAc-2574</strain>
    </source>
</reference>
<evidence type="ECO:0000256" key="3">
    <source>
        <dbReference type="ARBA" id="ARBA00023163"/>
    </source>
</evidence>
<dbReference type="Gene3D" id="1.10.357.10">
    <property type="entry name" value="Tetracycline Repressor, domain 2"/>
    <property type="match status" value="1"/>
</dbReference>
<dbReference type="PANTHER" id="PTHR30055">
    <property type="entry name" value="HTH-TYPE TRANSCRIPTIONAL REGULATOR RUTR"/>
    <property type="match status" value="1"/>
</dbReference>
<proteinExistence type="predicted"/>
<sequence length="210" mass="23320">MQIIRTVLKKPAGNWREARRESARANVLTAAWELVREDGLAALSLRELARRAGITTPTLYAYFESKNAILDAMFAQAAQSFVELKASLPATDDPQEDLLTEARAFVTFCVSDVPRYQLLFQHSVPGFTPSPESYELAVSALAVTRELLARNGVRDPRHLDIWTAITVGLVGQQISNDPDGDRWTRLVEDVTRMFLAQYAGRGSTHSKGES</sequence>
<evidence type="ECO:0000256" key="2">
    <source>
        <dbReference type="ARBA" id="ARBA00023125"/>
    </source>
</evidence>
<evidence type="ECO:0000256" key="4">
    <source>
        <dbReference type="PROSITE-ProRule" id="PRU00335"/>
    </source>
</evidence>
<dbReference type="Proteomes" id="UP000295060">
    <property type="component" value="Unassembled WGS sequence"/>
</dbReference>